<feature type="transmembrane region" description="Helical" evidence="1">
    <location>
        <begin position="20"/>
        <end position="45"/>
    </location>
</feature>
<reference evidence="2 3" key="1">
    <citation type="submission" date="2021-06" db="EMBL/GenBank/DDBJ databases">
        <title>Bacillus sp. RD4P76, an endophyte from a halophyte.</title>
        <authorList>
            <person name="Sun J.-Q."/>
        </authorList>
    </citation>
    <scope>NUCLEOTIDE SEQUENCE [LARGE SCALE GENOMIC DNA]</scope>
    <source>
        <strain evidence="2 3">CGMCC 1.15917</strain>
    </source>
</reference>
<evidence type="ECO:0000313" key="2">
    <source>
        <dbReference type="EMBL" id="MBU9713896.1"/>
    </source>
</evidence>
<organism evidence="2 3">
    <name type="scientific">Evansella tamaricis</name>
    <dbReference type="NCBI Taxonomy" id="2069301"/>
    <lineage>
        <taxon>Bacteria</taxon>
        <taxon>Bacillati</taxon>
        <taxon>Bacillota</taxon>
        <taxon>Bacilli</taxon>
        <taxon>Bacillales</taxon>
        <taxon>Bacillaceae</taxon>
        <taxon>Evansella</taxon>
    </lineage>
</organism>
<keyword evidence="1" id="KW-0472">Membrane</keyword>
<keyword evidence="3" id="KW-1185">Reference proteome</keyword>
<sequence length="210" mass="24115">MGKSTNVFFRVLEIFTNFLVLNILWIIFCIPVITIFSSTAAMVGVTRKWLTKEIDYGVFKPFFQLFKENLKQGIGLQFLWIGLGMILITDFYIVLLFEFPGQTIIFGLTIFASIIYLMMSVYLFPLMVNYHLSIRGLLKNSLFLSIGSIGTTFLCLLILLTMGILSYYLPFMVLVFGSILSFVIFSLCNRIFEKHKVQLGNYSVQNIQPE</sequence>
<evidence type="ECO:0000313" key="3">
    <source>
        <dbReference type="Proteomes" id="UP000784880"/>
    </source>
</evidence>
<dbReference type="Pfam" id="PF04854">
    <property type="entry name" value="DUF624"/>
    <property type="match status" value="1"/>
</dbReference>
<dbReference type="RefSeq" id="WP_217068103.1">
    <property type="nucleotide sequence ID" value="NZ_JAHQCS010000154.1"/>
</dbReference>
<accession>A0ABS6JJN9</accession>
<comment type="caution">
    <text evidence="2">The sequence shown here is derived from an EMBL/GenBank/DDBJ whole genome shotgun (WGS) entry which is preliminary data.</text>
</comment>
<gene>
    <name evidence="2" type="ORF">KS419_19375</name>
</gene>
<evidence type="ECO:0000256" key="1">
    <source>
        <dbReference type="SAM" id="Phobius"/>
    </source>
</evidence>
<feature type="transmembrane region" description="Helical" evidence="1">
    <location>
        <begin position="171"/>
        <end position="192"/>
    </location>
</feature>
<protein>
    <submittedName>
        <fullName evidence="2">DUF624 domain-containing protein</fullName>
    </submittedName>
</protein>
<feature type="transmembrane region" description="Helical" evidence="1">
    <location>
        <begin position="142"/>
        <end position="165"/>
    </location>
</feature>
<feature type="transmembrane region" description="Helical" evidence="1">
    <location>
        <begin position="103"/>
        <end position="130"/>
    </location>
</feature>
<keyword evidence="1" id="KW-0812">Transmembrane</keyword>
<name>A0ABS6JJN9_9BACI</name>
<dbReference type="Proteomes" id="UP000784880">
    <property type="component" value="Unassembled WGS sequence"/>
</dbReference>
<dbReference type="InterPro" id="IPR006938">
    <property type="entry name" value="DUF624"/>
</dbReference>
<dbReference type="EMBL" id="JAHQCS010000154">
    <property type="protein sequence ID" value="MBU9713896.1"/>
    <property type="molecule type" value="Genomic_DNA"/>
</dbReference>
<proteinExistence type="predicted"/>
<keyword evidence="1" id="KW-1133">Transmembrane helix</keyword>
<feature type="transmembrane region" description="Helical" evidence="1">
    <location>
        <begin position="74"/>
        <end position="97"/>
    </location>
</feature>